<dbReference type="InterPro" id="IPR036237">
    <property type="entry name" value="Xyl_isomerase-like_sf"/>
</dbReference>
<dbReference type="Pfam" id="PF03851">
    <property type="entry name" value="UvdE"/>
    <property type="match status" value="1"/>
</dbReference>
<evidence type="ECO:0000256" key="3">
    <source>
        <dbReference type="ARBA" id="ARBA00022763"/>
    </source>
</evidence>
<keyword evidence="6" id="KW-0234">DNA repair</keyword>
<proteinExistence type="predicted"/>
<dbReference type="GO" id="GO:0016787">
    <property type="term" value="F:hydrolase activity"/>
    <property type="evidence" value="ECO:0007669"/>
    <property type="project" value="UniProtKB-KW"/>
</dbReference>
<keyword evidence="2 7" id="KW-0255">Endonuclease</keyword>
<dbReference type="GO" id="GO:0009411">
    <property type="term" value="P:response to UV"/>
    <property type="evidence" value="ECO:0007669"/>
    <property type="project" value="InterPro"/>
</dbReference>
<dbReference type="SUPFAM" id="SSF51658">
    <property type="entry name" value="Xylose isomerase-like"/>
    <property type="match status" value="1"/>
</dbReference>
<evidence type="ECO:0000256" key="4">
    <source>
        <dbReference type="ARBA" id="ARBA00022769"/>
    </source>
</evidence>
<dbReference type="GO" id="GO:0006289">
    <property type="term" value="P:nucleotide-excision repair"/>
    <property type="evidence" value="ECO:0007669"/>
    <property type="project" value="InterPro"/>
</dbReference>
<keyword evidence="1" id="KW-0540">Nuclease</keyword>
<dbReference type="NCBIfam" id="TIGR00629">
    <property type="entry name" value="uvde"/>
    <property type="match status" value="1"/>
</dbReference>
<protein>
    <submittedName>
        <fullName evidence="7">UV DNA damage endonuclease</fullName>
    </submittedName>
</protein>
<evidence type="ECO:0000256" key="2">
    <source>
        <dbReference type="ARBA" id="ARBA00022759"/>
    </source>
</evidence>
<keyword evidence="3" id="KW-0227">DNA damage</keyword>
<dbReference type="Gene3D" id="3.20.20.150">
    <property type="entry name" value="Divalent-metal-dependent TIM barrel enzymes"/>
    <property type="match status" value="1"/>
</dbReference>
<name>A0A455T6E2_9CHLR</name>
<evidence type="ECO:0000313" key="7">
    <source>
        <dbReference type="EMBL" id="BBH93264.1"/>
    </source>
</evidence>
<dbReference type="GO" id="GO:0004519">
    <property type="term" value="F:endonuclease activity"/>
    <property type="evidence" value="ECO:0007669"/>
    <property type="project" value="UniProtKB-KW"/>
</dbReference>
<accession>A0A455T6E2</accession>
<evidence type="ECO:0000256" key="1">
    <source>
        <dbReference type="ARBA" id="ARBA00022722"/>
    </source>
</evidence>
<evidence type="ECO:0000256" key="6">
    <source>
        <dbReference type="ARBA" id="ARBA00023204"/>
    </source>
</evidence>
<keyword evidence="5" id="KW-0378">Hydrolase</keyword>
<dbReference type="EMBL" id="AP019377">
    <property type="protein sequence ID" value="BBH93264.1"/>
    <property type="molecule type" value="Genomic_DNA"/>
</dbReference>
<gene>
    <name evidence="7" type="primary">uvsE</name>
    <name evidence="7" type="ORF">KTA_14630</name>
</gene>
<dbReference type="AlphaFoldDB" id="A0A455T6E2"/>
<dbReference type="PANTHER" id="PTHR31290">
    <property type="entry name" value="UV-DAMAGE ENDONUCLEASE"/>
    <property type="match status" value="1"/>
</dbReference>
<keyword evidence="4" id="KW-0228">DNA excision</keyword>
<evidence type="ECO:0000256" key="5">
    <source>
        <dbReference type="ARBA" id="ARBA00022801"/>
    </source>
</evidence>
<reference evidence="7" key="1">
    <citation type="submission" date="2018-12" db="EMBL/GenBank/DDBJ databases">
        <title>Novel natural products biosynthetic potential of the class Ktedonobacteria.</title>
        <authorList>
            <person name="Zheng Y."/>
            <person name="Saitou A."/>
            <person name="Wang C.M."/>
            <person name="Toyoda A."/>
            <person name="Minakuchi Y."/>
            <person name="Sekiguchi Y."/>
            <person name="Ueda K."/>
            <person name="Takano H."/>
            <person name="Sakai Y."/>
            <person name="Yokota A."/>
            <person name="Yabe S."/>
        </authorList>
    </citation>
    <scope>NUCLEOTIDE SEQUENCE</scope>
    <source>
        <strain evidence="7">A3-2</strain>
    </source>
</reference>
<dbReference type="InterPro" id="IPR004601">
    <property type="entry name" value="UvdE"/>
</dbReference>
<organism evidence="7">
    <name type="scientific">Thermogemmatispora argillosa</name>
    <dbReference type="NCBI Taxonomy" id="2045280"/>
    <lineage>
        <taxon>Bacteria</taxon>
        <taxon>Bacillati</taxon>
        <taxon>Chloroflexota</taxon>
        <taxon>Ktedonobacteria</taxon>
        <taxon>Thermogemmatisporales</taxon>
        <taxon>Thermogemmatisporaceae</taxon>
        <taxon>Thermogemmatispora</taxon>
    </lineage>
</organism>
<dbReference type="PANTHER" id="PTHR31290:SF5">
    <property type="entry name" value="UV-DAMAGE ENDONUCLEASE"/>
    <property type="match status" value="1"/>
</dbReference>
<sequence>MRLGYACVNLSLGGKMRSLRLTTLRERGLAYLQALVDANLALLVAILRWNLAQGISVFRISSDLVPLGSHPEVALEQIRFDPAQVTEIGRLARAGNMRLSMHPGQYTLISADGPVWESSYRDLCYHAEVMERLGIEGDIILHGGGVYGDRAATARRMLAHIEKLPDSVRRRLRLENDERCWSVSQLLPICEASGLPLVVDNLHHALNGGAETPLERLPWERILTTWAGRRPKLHYAEQDPRKRFGAHSEYVTVDRFRAFLAAVPWSDYDVMLECKAKDLALLRLRQELGLIAAGPAPGERCDQPG</sequence>